<dbReference type="Proteomes" id="UP000299102">
    <property type="component" value="Unassembled WGS sequence"/>
</dbReference>
<comment type="caution">
    <text evidence="2">The sequence shown here is derived from an EMBL/GenBank/DDBJ whole genome shotgun (WGS) entry which is preliminary data.</text>
</comment>
<gene>
    <name evidence="2" type="ORF">EVAR_13032_1</name>
</gene>
<evidence type="ECO:0000256" key="1">
    <source>
        <dbReference type="SAM" id="Phobius"/>
    </source>
</evidence>
<evidence type="ECO:0000313" key="3">
    <source>
        <dbReference type="Proteomes" id="UP000299102"/>
    </source>
</evidence>
<name>A0A4C1VH60_EUMVA</name>
<accession>A0A4C1VH60</accession>
<keyword evidence="3" id="KW-1185">Reference proteome</keyword>
<evidence type="ECO:0000313" key="2">
    <source>
        <dbReference type="EMBL" id="GBP37993.1"/>
    </source>
</evidence>
<organism evidence="2 3">
    <name type="scientific">Eumeta variegata</name>
    <name type="common">Bagworm moth</name>
    <name type="synonym">Eumeta japonica</name>
    <dbReference type="NCBI Taxonomy" id="151549"/>
    <lineage>
        <taxon>Eukaryota</taxon>
        <taxon>Metazoa</taxon>
        <taxon>Ecdysozoa</taxon>
        <taxon>Arthropoda</taxon>
        <taxon>Hexapoda</taxon>
        <taxon>Insecta</taxon>
        <taxon>Pterygota</taxon>
        <taxon>Neoptera</taxon>
        <taxon>Endopterygota</taxon>
        <taxon>Lepidoptera</taxon>
        <taxon>Glossata</taxon>
        <taxon>Ditrysia</taxon>
        <taxon>Tineoidea</taxon>
        <taxon>Psychidae</taxon>
        <taxon>Oiketicinae</taxon>
        <taxon>Eumeta</taxon>
    </lineage>
</organism>
<dbReference type="EMBL" id="BGZK01000342">
    <property type="protein sequence ID" value="GBP37993.1"/>
    <property type="molecule type" value="Genomic_DNA"/>
</dbReference>
<keyword evidence="1" id="KW-0472">Membrane</keyword>
<proteinExistence type="predicted"/>
<feature type="transmembrane region" description="Helical" evidence="1">
    <location>
        <begin position="104"/>
        <end position="125"/>
    </location>
</feature>
<keyword evidence="1" id="KW-1133">Transmembrane helix</keyword>
<keyword evidence="1" id="KW-0812">Transmembrane</keyword>
<protein>
    <submittedName>
        <fullName evidence="2">Uncharacterized protein</fullName>
    </submittedName>
</protein>
<dbReference type="AlphaFoldDB" id="A0A4C1VH60"/>
<sequence>MPIVNKETRGKFEIIRKFIVEYGVLSVWRNVGGKVEEGRKKERNFTRVAGGLKREKEYKYLIGRVLGEGEKEVGFYMNFKSACGAGTVAGDFGRRLFSPPPMELAYVIISLYCVVIALVTAANSLDIPVLTQAMSACGLLP</sequence>
<reference evidence="2 3" key="1">
    <citation type="journal article" date="2019" name="Commun. Biol.">
        <title>The bagworm genome reveals a unique fibroin gene that provides high tensile strength.</title>
        <authorList>
            <person name="Kono N."/>
            <person name="Nakamura H."/>
            <person name="Ohtoshi R."/>
            <person name="Tomita M."/>
            <person name="Numata K."/>
            <person name="Arakawa K."/>
        </authorList>
    </citation>
    <scope>NUCLEOTIDE SEQUENCE [LARGE SCALE GENOMIC DNA]</scope>
</reference>